<reference evidence="1 3" key="1">
    <citation type="submission" date="2015-09" db="EMBL/GenBank/DDBJ databases">
        <title>Identification and resolution of microdiversity through metagenomic sequencing of parallel consortia.</title>
        <authorList>
            <person name="Nelson W.C."/>
            <person name="Romine M.F."/>
            <person name="Lindemann S.R."/>
        </authorList>
    </citation>
    <scope>NUCLEOTIDE SEQUENCE [LARGE SCALE GENOMIC DNA]</scope>
    <source>
        <strain evidence="1">HL-109</strain>
    </source>
</reference>
<evidence type="ECO:0000313" key="1">
    <source>
        <dbReference type="EMBL" id="KPQ08761.1"/>
    </source>
</evidence>
<protein>
    <submittedName>
        <fullName evidence="1">Uncharacterized protein</fullName>
    </submittedName>
</protein>
<evidence type="ECO:0000313" key="2">
    <source>
        <dbReference type="EMBL" id="SCC78620.1"/>
    </source>
</evidence>
<dbReference type="EMBL" id="LJSX01000041">
    <property type="protein sequence ID" value="KPQ08761.1"/>
    <property type="molecule type" value="Genomic_DNA"/>
</dbReference>
<organism evidence="1 3">
    <name type="scientific">Saliniramus fredricksonii</name>
    <dbReference type="NCBI Taxonomy" id="1653334"/>
    <lineage>
        <taxon>Bacteria</taxon>
        <taxon>Pseudomonadati</taxon>
        <taxon>Pseudomonadota</taxon>
        <taxon>Alphaproteobacteria</taxon>
        <taxon>Hyphomicrobiales</taxon>
        <taxon>Salinarimonadaceae</taxon>
        <taxon>Saliniramus</taxon>
    </lineage>
</organism>
<dbReference type="Proteomes" id="UP000182800">
    <property type="component" value="Unassembled WGS sequence"/>
</dbReference>
<name>A0A0P7X2B2_9HYPH</name>
<evidence type="ECO:0000313" key="3">
    <source>
        <dbReference type="Proteomes" id="UP000050497"/>
    </source>
</evidence>
<dbReference type="OrthoDB" id="9793626at2"/>
<gene>
    <name evidence="2" type="ORF">GA0071312_0395</name>
    <name evidence="1" type="ORF">HLUCCO17_17090</name>
</gene>
<dbReference type="Proteomes" id="UP000050497">
    <property type="component" value="Unassembled WGS sequence"/>
</dbReference>
<dbReference type="AlphaFoldDB" id="A0A0P7X2B2"/>
<comment type="caution">
    <text evidence="1">The sequence shown here is derived from an EMBL/GenBank/DDBJ whole genome shotgun (WGS) entry which is preliminary data.</text>
</comment>
<evidence type="ECO:0000313" key="4">
    <source>
        <dbReference type="Proteomes" id="UP000182800"/>
    </source>
</evidence>
<dbReference type="RefSeq" id="WP_131817684.1">
    <property type="nucleotide sequence ID" value="NZ_FMBM01000001.1"/>
</dbReference>
<reference evidence="2 4" key="2">
    <citation type="submission" date="2016-08" db="EMBL/GenBank/DDBJ databases">
        <authorList>
            <person name="Varghese N."/>
            <person name="Submissions Spin"/>
        </authorList>
    </citation>
    <scope>NUCLEOTIDE SEQUENCE [LARGE SCALE GENOMIC DNA]</scope>
    <source>
        <strain evidence="2 4">HL-109</strain>
    </source>
</reference>
<accession>A0A0P7X2B2</accession>
<dbReference type="EMBL" id="FMBM01000001">
    <property type="protein sequence ID" value="SCC78620.1"/>
    <property type="molecule type" value="Genomic_DNA"/>
</dbReference>
<dbReference type="STRING" id="1653334.GA0071312_0395"/>
<proteinExistence type="predicted"/>
<keyword evidence="4" id="KW-1185">Reference proteome</keyword>
<sequence length="59" mass="6374">MPITIAILDDHAGVAMQRAGWSGLGAISVFRDTPEHHAVRWIPADEENDAPNNDLGRPA</sequence>